<dbReference type="Proteomes" id="UP001217089">
    <property type="component" value="Unassembled WGS sequence"/>
</dbReference>
<keyword evidence="1 5" id="KW-0245">EGF-like domain</keyword>
<feature type="domain" description="EGF-like" evidence="6">
    <location>
        <begin position="505"/>
        <end position="553"/>
    </location>
</feature>
<dbReference type="Pfam" id="PF07645">
    <property type="entry name" value="EGF_CA"/>
    <property type="match status" value="1"/>
</dbReference>
<dbReference type="InterPro" id="IPR018097">
    <property type="entry name" value="EGF_Ca-bd_CS"/>
</dbReference>
<keyword evidence="2" id="KW-0732">Signal</keyword>
<feature type="domain" description="EGF-like" evidence="6">
    <location>
        <begin position="345"/>
        <end position="382"/>
    </location>
</feature>
<feature type="domain" description="EGF-like" evidence="6">
    <location>
        <begin position="555"/>
        <end position="591"/>
    </location>
</feature>
<dbReference type="CDD" id="cd00054">
    <property type="entry name" value="EGF_CA"/>
    <property type="match status" value="9"/>
</dbReference>
<dbReference type="PROSITE" id="PS01186">
    <property type="entry name" value="EGF_2"/>
    <property type="match status" value="9"/>
</dbReference>
<dbReference type="SMART" id="SM00181">
    <property type="entry name" value="EGF"/>
    <property type="match status" value="14"/>
</dbReference>
<evidence type="ECO:0000256" key="5">
    <source>
        <dbReference type="PROSITE-ProRule" id="PRU00076"/>
    </source>
</evidence>
<feature type="domain" description="EGF-like" evidence="6">
    <location>
        <begin position="304"/>
        <end position="343"/>
    </location>
</feature>
<gene>
    <name evidence="7" type="ORF">KUTeg_022508</name>
</gene>
<feature type="domain" description="EGF-like" evidence="6">
    <location>
        <begin position="200"/>
        <end position="237"/>
    </location>
</feature>
<evidence type="ECO:0000256" key="3">
    <source>
        <dbReference type="ARBA" id="ARBA00022737"/>
    </source>
</evidence>
<evidence type="ECO:0000256" key="4">
    <source>
        <dbReference type="ARBA" id="ARBA00023157"/>
    </source>
</evidence>
<evidence type="ECO:0000256" key="1">
    <source>
        <dbReference type="ARBA" id="ARBA00022536"/>
    </source>
</evidence>
<evidence type="ECO:0000313" key="8">
    <source>
        <dbReference type="Proteomes" id="UP001217089"/>
    </source>
</evidence>
<sequence>CKAASSEECFNIINHPSVIKYYCLSLVILESEYWVVSLFIGKENNLLTFDCFIWSARCRETNIGEYCEHENPCRAGASLCLNNGTCTVVETNNTIKAHCDCKLGFLGSLCEQSDPNSVNCEFIDFCASQPCRNGGTCHALQDGYQCSCVAGYKGDTCTEDIDECADNPNLCKNGGSCDNRFGSYICHCLIQYTGKHCEQLYVPCSPSPCLNGGTCQTSGTHKYQCYCKLGFRGSHCEVNVDDCIYSRCANGSTCIDGDNSYTCKCPPYKYGMYKHSVITSIEKSGIESITKVEDRVRSQFCEYDVDPCSIQPPVCKNGATCRNEKGGGYSCICVNGWNGTDCSINIDDCQVPLPCYNGGTCIDKVGYYLCKCPVGKTGNYMRKPTLNICLVFLCMENRENTLKDIPVSPKKKKKPLKFSLRCHLVDACLSGPCHAGASCETSPINGSAVCSCIPGWVGSDCSQNVNECSESPNSPCEHNGTCVDTPGSYRCDCRTGFTGPRCEVNVNECASNPCRNDGTCLDEKGQYRCICMKVMYNNIFHPLFTGYTGVNCELEIDECASNPCQNGGICEDAIAKFKCHCQPGFTGPTCATNVNECESFPCRNGAACIDRINHYQCQCLHGYEGVNCERNHDDCVNITCQNGGTCVDLLGGFRCDCEDGYSGTYCDVDINECDSMPCQHGGTCTHYGGPYYECECPRGITGISFILIFLPTPNTCTKCISSVSLSCCQIKMLTFLDC</sequence>
<feature type="disulfide bond" evidence="5">
    <location>
        <begin position="657"/>
        <end position="666"/>
    </location>
</feature>
<dbReference type="PROSITE" id="PS50026">
    <property type="entry name" value="EGF_3"/>
    <property type="match status" value="14"/>
</dbReference>
<dbReference type="SUPFAM" id="SSF57196">
    <property type="entry name" value="EGF/Laminin"/>
    <property type="match status" value="14"/>
</dbReference>
<dbReference type="SMART" id="SM00179">
    <property type="entry name" value="EGF_CA"/>
    <property type="match status" value="14"/>
</dbReference>
<feature type="domain" description="EGF-like" evidence="6">
    <location>
        <begin position="69"/>
        <end position="111"/>
    </location>
</feature>
<feature type="domain" description="EGF-like" evidence="6">
    <location>
        <begin position="631"/>
        <end position="667"/>
    </location>
</feature>
<feature type="disulfide bond" evidence="5">
    <location>
        <begin position="493"/>
        <end position="502"/>
    </location>
</feature>
<feature type="disulfide bond" evidence="5">
    <location>
        <begin position="101"/>
        <end position="110"/>
    </location>
</feature>
<dbReference type="InterPro" id="IPR000742">
    <property type="entry name" value="EGF"/>
</dbReference>
<feature type="domain" description="EGF-like" evidence="6">
    <location>
        <begin position="593"/>
        <end position="629"/>
    </location>
</feature>
<feature type="disulfide bond" evidence="5">
    <location>
        <begin position="619"/>
        <end position="628"/>
    </location>
</feature>
<accession>A0ABQ9E986</accession>
<feature type="domain" description="EGF-like" evidence="6">
    <location>
        <begin position="669"/>
        <end position="706"/>
    </location>
</feature>
<feature type="disulfide bond" evidence="5">
    <location>
        <begin position="452"/>
        <end position="461"/>
    </location>
</feature>
<dbReference type="PROSITE" id="PS00022">
    <property type="entry name" value="EGF_1"/>
    <property type="match status" value="10"/>
</dbReference>
<feature type="disulfide bond" evidence="5">
    <location>
        <begin position="433"/>
        <end position="450"/>
    </location>
</feature>
<feature type="domain" description="EGF-like" evidence="6">
    <location>
        <begin position="122"/>
        <end position="158"/>
    </location>
</feature>
<dbReference type="InterPro" id="IPR013032">
    <property type="entry name" value="EGF-like_CS"/>
</dbReference>
<proteinExistence type="predicted"/>
<feature type="domain" description="EGF-like" evidence="6">
    <location>
        <begin position="239"/>
        <end position="275"/>
    </location>
</feature>
<dbReference type="PROSITE" id="PS00010">
    <property type="entry name" value="ASX_HYDROXYL"/>
    <property type="match status" value="8"/>
</dbReference>
<feature type="disulfide bond" evidence="5">
    <location>
        <begin position="188"/>
        <end position="197"/>
    </location>
</feature>
<protein>
    <recommendedName>
        <fullName evidence="6">EGF-like domain-containing protein</fullName>
    </recommendedName>
</protein>
<dbReference type="Pfam" id="PF12661">
    <property type="entry name" value="hEGF"/>
    <property type="match status" value="2"/>
</dbReference>
<feature type="non-terminal residue" evidence="7">
    <location>
        <position position="1"/>
    </location>
</feature>
<dbReference type="PANTHER" id="PTHR12916">
    <property type="entry name" value="CYTOCHROME C OXIDASE POLYPEPTIDE VIC-2"/>
    <property type="match status" value="1"/>
</dbReference>
<dbReference type="Gene3D" id="2.10.25.10">
    <property type="entry name" value="Laminin"/>
    <property type="match status" value="14"/>
</dbReference>
<reference evidence="7 8" key="1">
    <citation type="submission" date="2022-12" db="EMBL/GenBank/DDBJ databases">
        <title>Chromosome-level genome of Tegillarca granosa.</title>
        <authorList>
            <person name="Kim J."/>
        </authorList>
    </citation>
    <scope>NUCLEOTIDE SEQUENCE [LARGE SCALE GENOMIC DNA]</scope>
    <source>
        <strain evidence="7">Teg-2019</strain>
        <tissue evidence="7">Adductor muscle</tissue>
    </source>
</reference>
<evidence type="ECO:0000313" key="7">
    <source>
        <dbReference type="EMBL" id="KAJ8300989.1"/>
    </source>
</evidence>
<evidence type="ECO:0000256" key="2">
    <source>
        <dbReference type="ARBA" id="ARBA00022729"/>
    </source>
</evidence>
<keyword evidence="4 5" id="KW-1015">Disulfide bond</keyword>
<dbReference type="InterPro" id="IPR001881">
    <property type="entry name" value="EGF-like_Ca-bd_dom"/>
</dbReference>
<feature type="disulfide bond" evidence="5">
    <location>
        <begin position="333"/>
        <end position="342"/>
    </location>
</feature>
<organism evidence="7 8">
    <name type="scientific">Tegillarca granosa</name>
    <name type="common">Malaysian cockle</name>
    <name type="synonym">Anadara granosa</name>
    <dbReference type="NCBI Taxonomy" id="220873"/>
    <lineage>
        <taxon>Eukaryota</taxon>
        <taxon>Metazoa</taxon>
        <taxon>Spiralia</taxon>
        <taxon>Lophotrochozoa</taxon>
        <taxon>Mollusca</taxon>
        <taxon>Bivalvia</taxon>
        <taxon>Autobranchia</taxon>
        <taxon>Pteriomorphia</taxon>
        <taxon>Arcoida</taxon>
        <taxon>Arcoidea</taxon>
        <taxon>Arcidae</taxon>
        <taxon>Tegillarca</taxon>
    </lineage>
</organism>
<dbReference type="PRINTS" id="PR00010">
    <property type="entry name" value="EGFBLOOD"/>
</dbReference>
<feature type="domain" description="EGF-like" evidence="6">
    <location>
        <begin position="424"/>
        <end position="462"/>
    </location>
</feature>
<dbReference type="Pfam" id="PF00008">
    <property type="entry name" value="EGF"/>
    <property type="match status" value="9"/>
</dbReference>
<dbReference type="InterPro" id="IPR049883">
    <property type="entry name" value="NOTCH1_EGF-like"/>
</dbReference>
<feature type="disulfide bond" evidence="5">
    <location>
        <begin position="581"/>
        <end position="590"/>
    </location>
</feature>
<feature type="domain" description="EGF-like" evidence="6">
    <location>
        <begin position="464"/>
        <end position="503"/>
    </location>
</feature>
<feature type="domain" description="EGF-like" evidence="6">
    <location>
        <begin position="160"/>
        <end position="198"/>
    </location>
</feature>
<dbReference type="EMBL" id="JARBDR010000919">
    <property type="protein sequence ID" value="KAJ8300989.1"/>
    <property type="molecule type" value="Genomic_DNA"/>
</dbReference>
<dbReference type="InterPro" id="IPR000152">
    <property type="entry name" value="EGF-type_Asp/Asn_hydroxyl_site"/>
</dbReference>
<dbReference type="PROSITE" id="PS01187">
    <property type="entry name" value="EGF_CA"/>
    <property type="match status" value="3"/>
</dbReference>
<keyword evidence="3" id="KW-0677">Repeat</keyword>
<comment type="caution">
    <text evidence="5">Lacks conserved residue(s) required for the propagation of feature annotation.</text>
</comment>
<name>A0ABQ9E986_TEGGR</name>
<feature type="disulfide bond" evidence="5">
    <location>
        <begin position="227"/>
        <end position="236"/>
    </location>
</feature>
<keyword evidence="8" id="KW-1185">Reference proteome</keyword>
<feature type="disulfide bond" evidence="5">
    <location>
        <begin position="148"/>
        <end position="157"/>
    </location>
</feature>
<comment type="caution">
    <text evidence="7">The sequence shown here is derived from an EMBL/GenBank/DDBJ whole genome shotgun (WGS) entry which is preliminary data.</text>
</comment>
<dbReference type="PANTHER" id="PTHR12916:SF4">
    <property type="entry name" value="UNINFLATABLE, ISOFORM C"/>
    <property type="match status" value="1"/>
</dbReference>
<evidence type="ECO:0000259" key="6">
    <source>
        <dbReference type="PROSITE" id="PS50026"/>
    </source>
</evidence>